<sequence length="313" mass="36701">MAKPVAVELKFGLIIGIVVVATAAIGTVTKWKEFYELFVPGGILLNWRFVFLVVFLAVIVVWFIMNHFWQKEFDRHEITKKDRDNLRDALKISENERLTDVITGIPNSRSLEKDIDEFFSNRLNKKMQFIFIDLKNFRKVNSKFGFNKTNDLLRTIAQTIYKRMRRNEDMYKYSVGDVLNKHEKESFYRVYPGGDEFAFVIEGDQADAIGFSNRLVAQFEEISKKTIQILGENIDLSFHCAIVEIDPRDSFDDIFRKAEDCYRISKEGTASFTICWHPNTIEKVLSKDTKKKTDYDRVRKLFEVMTIVDKDYE</sequence>
<dbReference type="SUPFAM" id="SSF55073">
    <property type="entry name" value="Nucleotide cyclase"/>
    <property type="match status" value="1"/>
</dbReference>
<protein>
    <submittedName>
        <fullName evidence="3">GGDEF domain-containing protein</fullName>
    </submittedName>
</protein>
<dbReference type="OrthoDB" id="1409500at2"/>
<dbReference type="AlphaFoldDB" id="A0A5B8UY79"/>
<dbReference type="NCBIfam" id="TIGR00254">
    <property type="entry name" value="GGDEF"/>
    <property type="match status" value="1"/>
</dbReference>
<accession>A0A5B8UY79</accession>
<organism evidence="3 4">
    <name type="scientific">Mucilaginibacter ginsenosidivorans</name>
    <dbReference type="NCBI Taxonomy" id="398053"/>
    <lineage>
        <taxon>Bacteria</taxon>
        <taxon>Pseudomonadati</taxon>
        <taxon>Bacteroidota</taxon>
        <taxon>Sphingobacteriia</taxon>
        <taxon>Sphingobacteriales</taxon>
        <taxon>Sphingobacteriaceae</taxon>
        <taxon>Mucilaginibacter</taxon>
    </lineage>
</organism>
<feature type="transmembrane region" description="Helical" evidence="1">
    <location>
        <begin position="12"/>
        <end position="29"/>
    </location>
</feature>
<dbReference type="PROSITE" id="PS50887">
    <property type="entry name" value="GGDEF"/>
    <property type="match status" value="1"/>
</dbReference>
<dbReference type="InterPro" id="IPR000160">
    <property type="entry name" value="GGDEF_dom"/>
</dbReference>
<evidence type="ECO:0000259" key="2">
    <source>
        <dbReference type="PROSITE" id="PS50887"/>
    </source>
</evidence>
<gene>
    <name evidence="3" type="ORF">FRZ54_15625</name>
</gene>
<dbReference type="KEGG" id="mgin:FRZ54_15625"/>
<dbReference type="RefSeq" id="WP_147032515.1">
    <property type="nucleotide sequence ID" value="NZ_CP042436.1"/>
</dbReference>
<proteinExistence type="predicted"/>
<dbReference type="Gene3D" id="3.30.70.270">
    <property type="match status" value="1"/>
</dbReference>
<evidence type="ECO:0000313" key="4">
    <source>
        <dbReference type="Proteomes" id="UP000321479"/>
    </source>
</evidence>
<dbReference type="EMBL" id="CP042436">
    <property type="protein sequence ID" value="QEC63942.1"/>
    <property type="molecule type" value="Genomic_DNA"/>
</dbReference>
<dbReference type="InterPro" id="IPR043128">
    <property type="entry name" value="Rev_trsase/Diguanyl_cyclase"/>
</dbReference>
<dbReference type="SMART" id="SM00267">
    <property type="entry name" value="GGDEF"/>
    <property type="match status" value="1"/>
</dbReference>
<feature type="transmembrane region" description="Helical" evidence="1">
    <location>
        <begin position="49"/>
        <end position="69"/>
    </location>
</feature>
<evidence type="ECO:0000313" key="3">
    <source>
        <dbReference type="EMBL" id="QEC63942.1"/>
    </source>
</evidence>
<name>A0A5B8UY79_9SPHI</name>
<dbReference type="Pfam" id="PF00990">
    <property type="entry name" value="GGDEF"/>
    <property type="match status" value="1"/>
</dbReference>
<keyword evidence="1" id="KW-1133">Transmembrane helix</keyword>
<keyword evidence="4" id="KW-1185">Reference proteome</keyword>
<dbReference type="CDD" id="cd01949">
    <property type="entry name" value="GGDEF"/>
    <property type="match status" value="1"/>
</dbReference>
<evidence type="ECO:0000256" key="1">
    <source>
        <dbReference type="SAM" id="Phobius"/>
    </source>
</evidence>
<reference evidence="3 4" key="1">
    <citation type="journal article" date="2017" name="Curr. Microbiol.">
        <title>Mucilaginibacter ginsenosidivorans sp. nov., Isolated from Soil of Ginseng Field.</title>
        <authorList>
            <person name="Kim M.M."/>
            <person name="Siddiqi M.Z."/>
            <person name="Im W.T."/>
        </authorList>
    </citation>
    <scope>NUCLEOTIDE SEQUENCE [LARGE SCALE GENOMIC DNA]</scope>
    <source>
        <strain evidence="3 4">Gsoil 3017</strain>
    </source>
</reference>
<dbReference type="Proteomes" id="UP000321479">
    <property type="component" value="Chromosome"/>
</dbReference>
<keyword evidence="1" id="KW-0812">Transmembrane</keyword>
<dbReference type="InterPro" id="IPR029787">
    <property type="entry name" value="Nucleotide_cyclase"/>
</dbReference>
<feature type="domain" description="GGDEF" evidence="2">
    <location>
        <begin position="125"/>
        <end position="278"/>
    </location>
</feature>
<keyword evidence="1" id="KW-0472">Membrane</keyword>